<comment type="caution">
    <text evidence="9">The sequence shown here is derived from an EMBL/GenBank/DDBJ whole genome shotgun (WGS) entry which is preliminary data.</text>
</comment>
<name>A0ABQ4G9X5_9ACTN</name>
<feature type="transmembrane region" description="Helical" evidence="6">
    <location>
        <begin position="148"/>
        <end position="166"/>
    </location>
</feature>
<evidence type="ECO:0000256" key="7">
    <source>
        <dbReference type="SAM" id="SignalP"/>
    </source>
</evidence>
<keyword evidence="4" id="KW-0186">Copper</keyword>
<feature type="compositionally biased region" description="Low complexity" evidence="5">
    <location>
        <begin position="118"/>
        <end position="138"/>
    </location>
</feature>
<evidence type="ECO:0000256" key="6">
    <source>
        <dbReference type="SAM" id="Phobius"/>
    </source>
</evidence>
<keyword evidence="3 7" id="KW-0732">Signal</keyword>
<evidence type="ECO:0000256" key="2">
    <source>
        <dbReference type="ARBA" id="ARBA00022723"/>
    </source>
</evidence>
<evidence type="ECO:0000313" key="9">
    <source>
        <dbReference type="EMBL" id="GIH43889.1"/>
    </source>
</evidence>
<feature type="domain" description="CopC" evidence="8">
    <location>
        <begin position="26"/>
        <end position="116"/>
    </location>
</feature>
<accession>A0ABQ4G9X5</accession>
<sequence length="180" mass="18342">MKIRAFLLLGLACTLLAVWGTPVSAHDSLRSSTPAKNAVVSGLDHIELEFSAHVSFPVVILHDAAGHRFESGTPRTDGPTVTEAVAGPLPSGSYTVAWRVVSSDGHPVEGEIPFTVRSSSTSPGRAAPSAGARATAAADSGGQSGIPGWVWAVLAGLVVLGAAALLSGRGNKRAEKDEPS</sequence>
<dbReference type="InterPro" id="IPR014755">
    <property type="entry name" value="Cu-Rt/internalin_Ig-like"/>
</dbReference>
<protein>
    <recommendedName>
        <fullName evidence="8">CopC domain-containing protein</fullName>
    </recommendedName>
</protein>
<evidence type="ECO:0000313" key="10">
    <source>
        <dbReference type="Proteomes" id="UP000603904"/>
    </source>
</evidence>
<keyword evidence="6" id="KW-0472">Membrane</keyword>
<proteinExistence type="predicted"/>
<dbReference type="Gene3D" id="2.60.40.1220">
    <property type="match status" value="1"/>
</dbReference>
<dbReference type="InterPro" id="IPR007348">
    <property type="entry name" value="CopC_dom"/>
</dbReference>
<gene>
    <name evidence="9" type="ORF">Mco01_68890</name>
</gene>
<comment type="subcellular location">
    <subcellularLocation>
        <location evidence="1">Cell envelope</location>
    </subcellularLocation>
</comment>
<reference evidence="9 10" key="1">
    <citation type="submission" date="2021-01" db="EMBL/GenBank/DDBJ databases">
        <title>Whole genome shotgun sequence of Microbispora corallina NBRC 16416.</title>
        <authorList>
            <person name="Komaki H."/>
            <person name="Tamura T."/>
        </authorList>
    </citation>
    <scope>NUCLEOTIDE SEQUENCE [LARGE SCALE GENOMIC DNA]</scope>
    <source>
        <strain evidence="9 10">NBRC 16416</strain>
    </source>
</reference>
<dbReference type="InterPro" id="IPR014756">
    <property type="entry name" value="Ig_E-set"/>
</dbReference>
<evidence type="ECO:0000259" key="8">
    <source>
        <dbReference type="Pfam" id="PF04234"/>
    </source>
</evidence>
<dbReference type="RefSeq" id="WP_204060935.1">
    <property type="nucleotide sequence ID" value="NZ_BAAAGP010000013.1"/>
</dbReference>
<keyword evidence="6" id="KW-1133">Transmembrane helix</keyword>
<dbReference type="PANTHER" id="PTHR34820">
    <property type="entry name" value="INNER MEMBRANE PROTEIN YEBZ"/>
    <property type="match status" value="1"/>
</dbReference>
<dbReference type="PANTHER" id="PTHR34820:SF4">
    <property type="entry name" value="INNER MEMBRANE PROTEIN YEBZ"/>
    <property type="match status" value="1"/>
</dbReference>
<evidence type="ECO:0000256" key="3">
    <source>
        <dbReference type="ARBA" id="ARBA00022729"/>
    </source>
</evidence>
<evidence type="ECO:0000256" key="1">
    <source>
        <dbReference type="ARBA" id="ARBA00004196"/>
    </source>
</evidence>
<keyword evidence="6" id="KW-0812">Transmembrane</keyword>
<dbReference type="Pfam" id="PF04234">
    <property type="entry name" value="CopC"/>
    <property type="match status" value="1"/>
</dbReference>
<evidence type="ECO:0000256" key="5">
    <source>
        <dbReference type="SAM" id="MobiDB-lite"/>
    </source>
</evidence>
<evidence type="ECO:0000256" key="4">
    <source>
        <dbReference type="ARBA" id="ARBA00023008"/>
    </source>
</evidence>
<dbReference type="InterPro" id="IPR032694">
    <property type="entry name" value="CopC/D"/>
</dbReference>
<dbReference type="EMBL" id="BOOC01000048">
    <property type="protein sequence ID" value="GIH43889.1"/>
    <property type="molecule type" value="Genomic_DNA"/>
</dbReference>
<feature type="chain" id="PRO_5045674287" description="CopC domain-containing protein" evidence="7">
    <location>
        <begin position="26"/>
        <end position="180"/>
    </location>
</feature>
<dbReference type="Proteomes" id="UP000603904">
    <property type="component" value="Unassembled WGS sequence"/>
</dbReference>
<feature type="signal peptide" evidence="7">
    <location>
        <begin position="1"/>
        <end position="25"/>
    </location>
</feature>
<feature type="region of interest" description="Disordered" evidence="5">
    <location>
        <begin position="115"/>
        <end position="142"/>
    </location>
</feature>
<keyword evidence="2" id="KW-0479">Metal-binding</keyword>
<organism evidence="9 10">
    <name type="scientific">Microbispora corallina</name>
    <dbReference type="NCBI Taxonomy" id="83302"/>
    <lineage>
        <taxon>Bacteria</taxon>
        <taxon>Bacillati</taxon>
        <taxon>Actinomycetota</taxon>
        <taxon>Actinomycetes</taxon>
        <taxon>Streptosporangiales</taxon>
        <taxon>Streptosporangiaceae</taxon>
        <taxon>Microbispora</taxon>
    </lineage>
</organism>
<keyword evidence="10" id="KW-1185">Reference proteome</keyword>
<dbReference type="SUPFAM" id="SSF81296">
    <property type="entry name" value="E set domains"/>
    <property type="match status" value="1"/>
</dbReference>